<feature type="binding site" evidence="7">
    <location>
        <position position="437"/>
    </location>
    <ligand>
        <name>Zn(2+)</name>
        <dbReference type="ChEBI" id="CHEBI:29105"/>
        <label>2</label>
    </ligand>
</feature>
<gene>
    <name evidence="7 10" type="primary">priA</name>
    <name evidence="10" type="ORF">NE663_08195</name>
</gene>
<protein>
    <recommendedName>
        <fullName evidence="7">Replication restart protein PriA</fullName>
    </recommendedName>
    <alternativeName>
        <fullName evidence="7">ATP-dependent DNA helicase PriA</fullName>
        <ecNumber evidence="7">5.6.2.4</ecNumber>
    </alternativeName>
    <alternativeName>
        <fullName evidence="7">DNA 3'-5' helicase PriA</fullName>
    </alternativeName>
</protein>
<dbReference type="InterPro" id="IPR040498">
    <property type="entry name" value="PriA_CRR"/>
</dbReference>
<feature type="binding site" evidence="7">
    <location>
        <position position="455"/>
    </location>
    <ligand>
        <name>Zn(2+)</name>
        <dbReference type="ChEBI" id="CHEBI:29105"/>
        <label>2</label>
    </ligand>
</feature>
<dbReference type="Pfam" id="PF18074">
    <property type="entry name" value="PriA_C"/>
    <property type="match status" value="1"/>
</dbReference>
<comment type="cofactor">
    <cofactor evidence="7">
        <name>Zn(2+)</name>
        <dbReference type="ChEBI" id="CHEBI:29105"/>
    </cofactor>
    <text evidence="7">Binds 2 zinc ions per subunit.</text>
</comment>
<evidence type="ECO:0000256" key="4">
    <source>
        <dbReference type="ARBA" id="ARBA00022840"/>
    </source>
</evidence>
<dbReference type="InterPro" id="IPR042115">
    <property type="entry name" value="PriA_3primeBD_sf"/>
</dbReference>
<dbReference type="SMART" id="SM00487">
    <property type="entry name" value="DEXDc"/>
    <property type="match status" value="1"/>
</dbReference>
<organism evidence="10 11">
    <name type="scientific">Massilicoli timonensis</name>
    <dbReference type="NCBI Taxonomy" id="2015901"/>
    <lineage>
        <taxon>Bacteria</taxon>
        <taxon>Bacillati</taxon>
        <taxon>Bacillota</taxon>
        <taxon>Erysipelotrichia</taxon>
        <taxon>Erysipelotrichales</taxon>
        <taxon>Erysipelotrichaceae</taxon>
        <taxon>Massilicoli</taxon>
    </lineage>
</organism>
<dbReference type="InterPro" id="IPR041222">
    <property type="entry name" value="PriA_3primeBD"/>
</dbReference>
<evidence type="ECO:0000313" key="10">
    <source>
        <dbReference type="EMBL" id="MCQ5122236.1"/>
    </source>
</evidence>
<dbReference type="Pfam" id="PF18319">
    <property type="entry name" value="Zn_ribbon_PriA"/>
    <property type="match status" value="1"/>
</dbReference>
<dbReference type="CDD" id="cd17929">
    <property type="entry name" value="DEXHc_priA"/>
    <property type="match status" value="1"/>
</dbReference>
<evidence type="ECO:0000259" key="9">
    <source>
        <dbReference type="PROSITE" id="PS51194"/>
    </source>
</evidence>
<evidence type="ECO:0000256" key="6">
    <source>
        <dbReference type="ARBA" id="ARBA00023235"/>
    </source>
</evidence>
<keyword evidence="4 7" id="KW-0067">ATP-binding</keyword>
<feature type="binding site" evidence="7">
    <location>
        <position position="468"/>
    </location>
    <ligand>
        <name>Zn(2+)</name>
        <dbReference type="ChEBI" id="CHEBI:29105"/>
        <label>1</label>
    </ligand>
</feature>
<evidence type="ECO:0000259" key="8">
    <source>
        <dbReference type="PROSITE" id="PS51192"/>
    </source>
</evidence>
<evidence type="ECO:0000256" key="1">
    <source>
        <dbReference type="ARBA" id="ARBA00022741"/>
    </source>
</evidence>
<keyword evidence="6 7" id="KW-0413">Isomerase</keyword>
<feature type="binding site" evidence="7">
    <location>
        <position position="458"/>
    </location>
    <ligand>
        <name>Zn(2+)</name>
        <dbReference type="ChEBI" id="CHEBI:29105"/>
        <label>2</label>
    </ligand>
</feature>
<comment type="function">
    <text evidence="7">Initiates the restart of stalled replication forks, which reloads the replicative helicase on sites other than the origin of replication. Recognizes and binds to abandoned replication forks and remodels them to uncover a helicase loading site. Promotes assembly of the primosome at these replication forks.</text>
</comment>
<comment type="catalytic activity">
    <reaction evidence="7">
        <text>Couples ATP hydrolysis with the unwinding of duplex DNA by translocating in the 3'-5' direction.</text>
        <dbReference type="EC" id="5.6.2.4"/>
    </reaction>
</comment>
<dbReference type="InterPro" id="IPR001650">
    <property type="entry name" value="Helicase_C-like"/>
</dbReference>
<dbReference type="Pfam" id="PF17764">
    <property type="entry name" value="PriA_3primeBD"/>
    <property type="match status" value="1"/>
</dbReference>
<dbReference type="Gene3D" id="3.40.1440.60">
    <property type="entry name" value="PriA, 3(prime) DNA-binding domain"/>
    <property type="match status" value="1"/>
</dbReference>
<keyword evidence="3 7" id="KW-0347">Helicase</keyword>
<name>A0ABT1SLY6_9FIRM</name>
<dbReference type="Pfam" id="PF00271">
    <property type="entry name" value="Helicase_C"/>
    <property type="match status" value="1"/>
</dbReference>
<dbReference type="PANTHER" id="PTHR30580:SF1">
    <property type="entry name" value="COMF OPERON PROTEIN 1"/>
    <property type="match status" value="1"/>
</dbReference>
<dbReference type="HAMAP" id="MF_00983">
    <property type="entry name" value="PriA"/>
    <property type="match status" value="1"/>
</dbReference>
<evidence type="ECO:0000256" key="3">
    <source>
        <dbReference type="ARBA" id="ARBA00022806"/>
    </source>
</evidence>
<dbReference type="InterPro" id="IPR041236">
    <property type="entry name" value="PriA_C"/>
</dbReference>
<dbReference type="RefSeq" id="WP_256198102.1">
    <property type="nucleotide sequence ID" value="NZ_JANGCH010000011.1"/>
</dbReference>
<keyword evidence="1 7" id="KW-0547">Nucleotide-binding</keyword>
<evidence type="ECO:0000313" key="11">
    <source>
        <dbReference type="Proteomes" id="UP001524435"/>
    </source>
</evidence>
<evidence type="ECO:0000256" key="2">
    <source>
        <dbReference type="ARBA" id="ARBA00022801"/>
    </source>
</evidence>
<keyword evidence="7" id="KW-0639">Primosome</keyword>
<dbReference type="InterPro" id="IPR005259">
    <property type="entry name" value="PriA"/>
</dbReference>
<dbReference type="EMBL" id="JANGCH010000011">
    <property type="protein sequence ID" value="MCQ5122236.1"/>
    <property type="molecule type" value="Genomic_DNA"/>
</dbReference>
<sequence>MKLAHVYLEYQKLSLNHTFTYDCQDLPVERGMRVKVPFGNRLSVGFVDHVEEVERYEGRYQLKAVYEVLDEKPLINEELFALAKQMSYHYVAPMISCFQAMLPSKIKPRSHKDKVVFETWIEYVMHKRNPTKRQLEVLDEMKVLQSISKREFLMLYKSVGTRLIKEGCFRELLCEKEALLQGERLDVKKKLSAAQEKAFAEIKAAKQDVVLLHGMTGSGKTELYLQLAQEVVEAGETVLVLVPEIALTPQMVKRVTMRFGADVAIYHSGLSPQQKYEQYQLVAKGRVHIVVGTRSAVFMPFAKLGLIVMDEEHDNSYKQDQSPRYHCRDVALWRGRYHHCKVLLGSATPSLESYARAYKQVYGLVSLKERINKQMPKIDLVDMKGSMRKGAHHLIAPALKEAIEQCVMRKEQVILLLNRRGHTPILRCGECGEVLHCPHCDSAMAYHKQKQVLKCHICDTTTAVPTACPNCHATQSFEYIGYGTQRMEEALLSLLPGIRVLRMDRDTTTQKDAHERLLEQFENQEYDILLGTQMIAKGLDFENVTLVGILNADAGLARSDYACVEETFDLLYQACGRSGRGAKAGRVMMQVFDTEHYAVRCAMLQDYEQFFYHEMRYRHLAGYPPYRYLSSVVLHHAQSDVAREESERLLAQFQGRKDILFLGVSELGKRMDRFRFRILMKSKDQDRMIQLLHEMYAYHASAKMRTKIELDSETVGS</sequence>
<evidence type="ECO:0000256" key="5">
    <source>
        <dbReference type="ARBA" id="ARBA00023125"/>
    </source>
</evidence>
<keyword evidence="11" id="KW-1185">Reference proteome</keyword>
<feature type="binding site" evidence="7">
    <location>
        <position position="431"/>
    </location>
    <ligand>
        <name>Zn(2+)</name>
        <dbReference type="ChEBI" id="CHEBI:29105"/>
        <label>1</label>
    </ligand>
</feature>
<keyword evidence="7" id="KW-0862">Zinc</keyword>
<dbReference type="Gene3D" id="3.40.50.300">
    <property type="entry name" value="P-loop containing nucleotide triphosphate hydrolases"/>
    <property type="match status" value="2"/>
</dbReference>
<comment type="caution">
    <text evidence="10">The sequence shown here is derived from an EMBL/GenBank/DDBJ whole genome shotgun (WGS) entry which is preliminary data.</text>
</comment>
<keyword evidence="2 7" id="KW-0378">Hydrolase</keyword>
<accession>A0ABT1SLY6</accession>
<dbReference type="InterPro" id="IPR014001">
    <property type="entry name" value="Helicase_ATP-bd"/>
</dbReference>
<dbReference type="SUPFAM" id="SSF52540">
    <property type="entry name" value="P-loop containing nucleoside triphosphate hydrolases"/>
    <property type="match status" value="1"/>
</dbReference>
<dbReference type="InterPro" id="IPR011545">
    <property type="entry name" value="DEAD/DEAH_box_helicase_dom"/>
</dbReference>
<feature type="binding site" evidence="7">
    <location>
        <position position="471"/>
    </location>
    <ligand>
        <name>Zn(2+)</name>
        <dbReference type="ChEBI" id="CHEBI:29105"/>
        <label>1</label>
    </ligand>
</feature>
<comment type="similarity">
    <text evidence="7">Belongs to the helicase family. PriA subfamily.</text>
</comment>
<dbReference type="SMART" id="SM00490">
    <property type="entry name" value="HELICc"/>
    <property type="match status" value="1"/>
</dbReference>
<dbReference type="NCBIfam" id="TIGR00595">
    <property type="entry name" value="priA"/>
    <property type="match status" value="1"/>
</dbReference>
<comment type="catalytic activity">
    <reaction evidence="7">
        <text>ATP + H2O = ADP + phosphate + H(+)</text>
        <dbReference type="Rhea" id="RHEA:13065"/>
        <dbReference type="ChEBI" id="CHEBI:15377"/>
        <dbReference type="ChEBI" id="CHEBI:15378"/>
        <dbReference type="ChEBI" id="CHEBI:30616"/>
        <dbReference type="ChEBI" id="CHEBI:43474"/>
        <dbReference type="ChEBI" id="CHEBI:456216"/>
        <dbReference type="EC" id="5.6.2.4"/>
    </reaction>
</comment>
<dbReference type="PROSITE" id="PS51192">
    <property type="entry name" value="HELICASE_ATP_BIND_1"/>
    <property type="match status" value="1"/>
</dbReference>
<dbReference type="PANTHER" id="PTHR30580">
    <property type="entry name" value="PRIMOSOMAL PROTEIN N"/>
    <property type="match status" value="1"/>
</dbReference>
<feature type="binding site" evidence="7">
    <location>
        <position position="440"/>
    </location>
    <ligand>
        <name>Zn(2+)</name>
        <dbReference type="ChEBI" id="CHEBI:29105"/>
        <label>2</label>
    </ligand>
</feature>
<feature type="binding site" evidence="7">
    <location>
        <position position="428"/>
    </location>
    <ligand>
        <name>Zn(2+)</name>
        <dbReference type="ChEBI" id="CHEBI:29105"/>
        <label>1</label>
    </ligand>
</feature>
<dbReference type="PROSITE" id="PS51194">
    <property type="entry name" value="HELICASE_CTER"/>
    <property type="match status" value="1"/>
</dbReference>
<feature type="domain" description="Helicase C-terminal" evidence="9">
    <location>
        <begin position="452"/>
        <end position="623"/>
    </location>
</feature>
<dbReference type="Proteomes" id="UP001524435">
    <property type="component" value="Unassembled WGS sequence"/>
</dbReference>
<dbReference type="InterPro" id="IPR027417">
    <property type="entry name" value="P-loop_NTPase"/>
</dbReference>
<evidence type="ECO:0000256" key="7">
    <source>
        <dbReference type="HAMAP-Rule" id="MF_00983"/>
    </source>
</evidence>
<dbReference type="Pfam" id="PF00270">
    <property type="entry name" value="DEAD"/>
    <property type="match status" value="1"/>
</dbReference>
<reference evidence="10 11" key="1">
    <citation type="submission" date="2022-06" db="EMBL/GenBank/DDBJ databases">
        <title>Isolation of gut microbiota from human fecal samples.</title>
        <authorList>
            <person name="Pamer E.G."/>
            <person name="Barat B."/>
            <person name="Waligurski E."/>
            <person name="Medina S."/>
            <person name="Paddock L."/>
            <person name="Mostad J."/>
        </authorList>
    </citation>
    <scope>NUCLEOTIDE SEQUENCE [LARGE SCALE GENOMIC DNA]</scope>
    <source>
        <strain evidence="10 11">DFI.6.1</strain>
    </source>
</reference>
<comment type="subunit">
    <text evidence="7">Component of the replication restart primosome.</text>
</comment>
<feature type="domain" description="Helicase ATP-binding" evidence="8">
    <location>
        <begin position="201"/>
        <end position="367"/>
    </location>
</feature>
<proteinExistence type="inferred from homology"/>
<keyword evidence="5 7" id="KW-0238">DNA-binding</keyword>
<dbReference type="EC" id="5.6.2.4" evidence="7"/>
<keyword evidence="7" id="KW-0235">DNA replication</keyword>
<keyword evidence="7" id="KW-0479">Metal-binding</keyword>